<sequence length="159" mass="18061">MERLVKDKIMDHLESNNLLSKHQHGFRSRRSCLTQLLEYFQEIHDFLDASDPVDAVYLDCKKAFDTVPHKRLIAKLKAYGITGKILKWIESFLSDRSQRVVIKGVLSESLPVWSGVPQGSVLGPVLFLIYINDLLVGILSSGKLFADDSKLFKRIQSES</sequence>
<dbReference type="Pfam" id="PF00078">
    <property type="entry name" value="RVT_1"/>
    <property type="match status" value="1"/>
</dbReference>
<evidence type="ECO:0000313" key="3">
    <source>
        <dbReference type="Proteomes" id="UP001497623"/>
    </source>
</evidence>
<evidence type="ECO:0000313" key="2">
    <source>
        <dbReference type="EMBL" id="CAL4059585.1"/>
    </source>
</evidence>
<dbReference type="Proteomes" id="UP001497623">
    <property type="component" value="Unassembled WGS sequence"/>
</dbReference>
<dbReference type="InterPro" id="IPR000477">
    <property type="entry name" value="RT_dom"/>
</dbReference>
<protein>
    <recommendedName>
        <fullName evidence="1">Reverse transcriptase domain-containing protein</fullName>
    </recommendedName>
</protein>
<organism evidence="2 3">
    <name type="scientific">Meganyctiphanes norvegica</name>
    <name type="common">Northern krill</name>
    <name type="synonym">Thysanopoda norvegica</name>
    <dbReference type="NCBI Taxonomy" id="48144"/>
    <lineage>
        <taxon>Eukaryota</taxon>
        <taxon>Metazoa</taxon>
        <taxon>Ecdysozoa</taxon>
        <taxon>Arthropoda</taxon>
        <taxon>Crustacea</taxon>
        <taxon>Multicrustacea</taxon>
        <taxon>Malacostraca</taxon>
        <taxon>Eumalacostraca</taxon>
        <taxon>Eucarida</taxon>
        <taxon>Euphausiacea</taxon>
        <taxon>Euphausiidae</taxon>
        <taxon>Meganyctiphanes</taxon>
    </lineage>
</organism>
<dbReference type="SUPFAM" id="SSF56672">
    <property type="entry name" value="DNA/RNA polymerases"/>
    <property type="match status" value="1"/>
</dbReference>
<feature type="non-terminal residue" evidence="2">
    <location>
        <position position="159"/>
    </location>
</feature>
<accession>A0AAV2PIP3</accession>
<dbReference type="InterPro" id="IPR043502">
    <property type="entry name" value="DNA/RNA_pol_sf"/>
</dbReference>
<gene>
    <name evidence="2" type="ORF">MNOR_LOCUS707</name>
</gene>
<feature type="domain" description="Reverse transcriptase" evidence="1">
    <location>
        <begin position="1"/>
        <end position="159"/>
    </location>
</feature>
<dbReference type="AlphaFoldDB" id="A0AAV2PIP3"/>
<proteinExistence type="predicted"/>
<name>A0AAV2PIP3_MEGNR</name>
<dbReference type="PROSITE" id="PS50878">
    <property type="entry name" value="RT_POL"/>
    <property type="match status" value="1"/>
</dbReference>
<evidence type="ECO:0000259" key="1">
    <source>
        <dbReference type="PROSITE" id="PS50878"/>
    </source>
</evidence>
<dbReference type="EMBL" id="CAXKWB010000163">
    <property type="protein sequence ID" value="CAL4059585.1"/>
    <property type="molecule type" value="Genomic_DNA"/>
</dbReference>
<keyword evidence="3" id="KW-1185">Reference proteome</keyword>
<reference evidence="2 3" key="1">
    <citation type="submission" date="2024-05" db="EMBL/GenBank/DDBJ databases">
        <authorList>
            <person name="Wallberg A."/>
        </authorList>
    </citation>
    <scope>NUCLEOTIDE SEQUENCE [LARGE SCALE GENOMIC DNA]</scope>
</reference>
<dbReference type="GO" id="GO:0071897">
    <property type="term" value="P:DNA biosynthetic process"/>
    <property type="evidence" value="ECO:0007669"/>
    <property type="project" value="UniProtKB-ARBA"/>
</dbReference>
<dbReference type="PANTHER" id="PTHR33332">
    <property type="entry name" value="REVERSE TRANSCRIPTASE DOMAIN-CONTAINING PROTEIN"/>
    <property type="match status" value="1"/>
</dbReference>
<comment type="caution">
    <text evidence="2">The sequence shown here is derived from an EMBL/GenBank/DDBJ whole genome shotgun (WGS) entry which is preliminary data.</text>
</comment>